<dbReference type="FunFam" id="2.60.34.20:FF:000001">
    <property type="entry name" value="protein AAR2 homolog"/>
    <property type="match status" value="1"/>
</dbReference>
<reference evidence="4 5" key="1">
    <citation type="journal article" date="2022" name="Cell">
        <title>Repeat-based holocentromeres influence genome architecture and karyotype evolution.</title>
        <authorList>
            <person name="Hofstatter P.G."/>
            <person name="Thangavel G."/>
            <person name="Lux T."/>
            <person name="Neumann P."/>
            <person name="Vondrak T."/>
            <person name="Novak P."/>
            <person name="Zhang M."/>
            <person name="Costa L."/>
            <person name="Castellani M."/>
            <person name="Scott A."/>
            <person name="Toegelov H."/>
            <person name="Fuchs J."/>
            <person name="Mata-Sucre Y."/>
            <person name="Dias Y."/>
            <person name="Vanzela A.L.L."/>
            <person name="Huettel B."/>
            <person name="Almeida C.C.S."/>
            <person name="Simkova H."/>
            <person name="Souza G."/>
            <person name="Pedrosa-Harand A."/>
            <person name="Macas J."/>
            <person name="Mayer K.F.X."/>
            <person name="Houben A."/>
            <person name="Marques A."/>
        </authorList>
    </citation>
    <scope>NUCLEOTIDE SEQUENCE [LARGE SCALE GENOMIC DNA]</scope>
    <source>
        <strain evidence="4">RhyTen1mFocal</strain>
    </source>
</reference>
<dbReference type="PANTHER" id="PTHR12689">
    <property type="entry name" value="A1 CISTRON SPLICING FACTOR AAR2-RELATED"/>
    <property type="match status" value="1"/>
</dbReference>
<feature type="domain" description="AAR2 C-terminal" evidence="2">
    <location>
        <begin position="211"/>
        <end position="384"/>
    </location>
</feature>
<dbReference type="Pfam" id="PF05282">
    <property type="entry name" value="AAR2"/>
    <property type="match status" value="1"/>
</dbReference>
<feature type="domain" description="AAR2 N-terminal" evidence="3">
    <location>
        <begin position="28"/>
        <end position="159"/>
    </location>
</feature>
<comment type="similarity">
    <text evidence="1">Belongs to the AAR2 family.</text>
</comment>
<dbReference type="InterPro" id="IPR038514">
    <property type="entry name" value="AAR2_C_sf"/>
</dbReference>
<dbReference type="AlphaFoldDB" id="A0AAD5Z1X3"/>
<dbReference type="InterPro" id="IPR038516">
    <property type="entry name" value="AAR2_N_sf"/>
</dbReference>
<dbReference type="CDD" id="cd13778">
    <property type="entry name" value="Aar2_C"/>
    <property type="match status" value="1"/>
</dbReference>
<evidence type="ECO:0008006" key="6">
    <source>
        <dbReference type="Google" id="ProtNLM"/>
    </source>
</evidence>
<dbReference type="Proteomes" id="UP001210211">
    <property type="component" value="Unassembled WGS sequence"/>
</dbReference>
<sequence>MASTSSSSSSPSAMEIDSDTALDLVKKGAFLLLLDVPQFTLLGIDTQVFSVGPKFKGIKMIPPGCHFLYYSSSNKEGNEFSPIVGFFLTLHPSQVVVRRWHQQDERLIKLSEDEEFRYSEAVKRLEFDSQLGPYQLDRYTEWQQLSNFLSQDIIERLEPIGGEITIMQEAELIENKGPQTEMEKRLMDQLKGAKCASIEVSKGRESKGCYYTKIPHFVRNQHVPGDELTALNLDKTKLLETILNRDFGGKEDLLLGELQFSFIAFMMGQSLEAFYQWKSIISLLLSCTEAPLHTRTHLFLKFVKVLYYQIKHGFQKNRNQNNGGGIGNSLFLDEGWFSKDIFLYRLCKDFFPVVLEAQAVDGDLLLWTRKLKKLLETSLGWDFDNNSLMAEEDDEFAPVVVPLEETNFG</sequence>
<dbReference type="PANTHER" id="PTHR12689:SF4">
    <property type="entry name" value="PROTEIN AAR2 HOMOLOG"/>
    <property type="match status" value="1"/>
</dbReference>
<dbReference type="CDD" id="cd13777">
    <property type="entry name" value="Aar2_N"/>
    <property type="match status" value="1"/>
</dbReference>
<dbReference type="Gene3D" id="1.25.40.550">
    <property type="entry name" value="Aar2, C-terminal domain-like"/>
    <property type="match status" value="1"/>
</dbReference>
<dbReference type="EMBL" id="JAMRDG010000002">
    <property type="protein sequence ID" value="KAJ3686045.1"/>
    <property type="molecule type" value="Genomic_DNA"/>
</dbReference>
<protein>
    <recommendedName>
        <fullName evidence="6">Protein AAR2 homolog</fullName>
    </recommendedName>
</protein>
<dbReference type="InterPro" id="IPR033648">
    <property type="entry name" value="AAR2_C"/>
</dbReference>
<dbReference type="Gene3D" id="2.60.34.20">
    <property type="match status" value="1"/>
</dbReference>
<proteinExistence type="inferred from homology"/>
<name>A0AAD5Z1X3_9POAL</name>
<keyword evidence="5" id="KW-1185">Reference proteome</keyword>
<dbReference type="GO" id="GO:0000244">
    <property type="term" value="P:spliceosomal tri-snRNP complex assembly"/>
    <property type="evidence" value="ECO:0007669"/>
    <property type="project" value="TreeGrafter"/>
</dbReference>
<evidence type="ECO:0000313" key="4">
    <source>
        <dbReference type="EMBL" id="KAJ3686045.1"/>
    </source>
</evidence>
<dbReference type="Pfam" id="PF20981">
    <property type="entry name" value="AAR2_1st"/>
    <property type="match status" value="1"/>
</dbReference>
<gene>
    <name evidence="4" type="ORF">LUZ61_015209</name>
</gene>
<dbReference type="InterPro" id="IPR033647">
    <property type="entry name" value="Aar2_N"/>
</dbReference>
<dbReference type="FunFam" id="1.25.40.550:FF:000002">
    <property type="entry name" value="AAR2 protein family"/>
    <property type="match status" value="1"/>
</dbReference>
<evidence type="ECO:0000256" key="1">
    <source>
        <dbReference type="ARBA" id="ARBA00006281"/>
    </source>
</evidence>
<evidence type="ECO:0000313" key="5">
    <source>
        <dbReference type="Proteomes" id="UP001210211"/>
    </source>
</evidence>
<evidence type="ECO:0000259" key="3">
    <source>
        <dbReference type="Pfam" id="PF20981"/>
    </source>
</evidence>
<dbReference type="InterPro" id="IPR007946">
    <property type="entry name" value="AAR2"/>
</dbReference>
<accession>A0AAD5Z1X3</accession>
<evidence type="ECO:0000259" key="2">
    <source>
        <dbReference type="Pfam" id="PF05282"/>
    </source>
</evidence>
<comment type="caution">
    <text evidence="4">The sequence shown here is derived from an EMBL/GenBank/DDBJ whole genome shotgun (WGS) entry which is preliminary data.</text>
</comment>
<organism evidence="4 5">
    <name type="scientific">Rhynchospora tenuis</name>
    <dbReference type="NCBI Taxonomy" id="198213"/>
    <lineage>
        <taxon>Eukaryota</taxon>
        <taxon>Viridiplantae</taxon>
        <taxon>Streptophyta</taxon>
        <taxon>Embryophyta</taxon>
        <taxon>Tracheophyta</taxon>
        <taxon>Spermatophyta</taxon>
        <taxon>Magnoliopsida</taxon>
        <taxon>Liliopsida</taxon>
        <taxon>Poales</taxon>
        <taxon>Cyperaceae</taxon>
        <taxon>Cyperoideae</taxon>
        <taxon>Rhynchosporeae</taxon>
        <taxon>Rhynchospora</taxon>
    </lineage>
</organism>